<keyword evidence="2" id="KW-1185">Reference proteome</keyword>
<dbReference type="EMBL" id="CAXAMM010008868">
    <property type="protein sequence ID" value="CAK9018660.1"/>
    <property type="molecule type" value="Genomic_DNA"/>
</dbReference>
<organism evidence="1 2">
    <name type="scientific">Durusdinium trenchii</name>
    <dbReference type="NCBI Taxonomy" id="1381693"/>
    <lineage>
        <taxon>Eukaryota</taxon>
        <taxon>Sar</taxon>
        <taxon>Alveolata</taxon>
        <taxon>Dinophyceae</taxon>
        <taxon>Suessiales</taxon>
        <taxon>Symbiodiniaceae</taxon>
        <taxon>Durusdinium</taxon>
    </lineage>
</organism>
<name>A0ABP0JW18_9DINO</name>
<evidence type="ECO:0000313" key="2">
    <source>
        <dbReference type="Proteomes" id="UP001642464"/>
    </source>
</evidence>
<accession>A0ABP0JW18</accession>
<dbReference type="Proteomes" id="UP001642464">
    <property type="component" value="Unassembled WGS sequence"/>
</dbReference>
<sequence>MDRVQHSVGCPAVDYASMSAEVVKAYAQQAQEMVQACGKSKALSRLQQAGADTFAAMQEIESQAALGPCLEARSCRLLTERRGVKKLQHAGKFPLEHALLPETEQPKH</sequence>
<proteinExistence type="predicted"/>
<protein>
    <submittedName>
        <fullName evidence="1">Uncharacterized protein</fullName>
    </submittedName>
</protein>
<evidence type="ECO:0000313" key="1">
    <source>
        <dbReference type="EMBL" id="CAK9018660.1"/>
    </source>
</evidence>
<comment type="caution">
    <text evidence="1">The sequence shown here is derived from an EMBL/GenBank/DDBJ whole genome shotgun (WGS) entry which is preliminary data.</text>
</comment>
<gene>
    <name evidence="1" type="ORF">SCF082_LOCUS14179</name>
</gene>
<reference evidence="1 2" key="1">
    <citation type="submission" date="2024-02" db="EMBL/GenBank/DDBJ databases">
        <authorList>
            <person name="Chen Y."/>
            <person name="Shah S."/>
            <person name="Dougan E. K."/>
            <person name="Thang M."/>
            <person name="Chan C."/>
        </authorList>
    </citation>
    <scope>NUCLEOTIDE SEQUENCE [LARGE SCALE GENOMIC DNA]</scope>
</reference>